<gene>
    <name evidence="5" type="ORF">CCH79_00007866</name>
</gene>
<dbReference type="Pfam" id="PF07686">
    <property type="entry name" value="V-set"/>
    <property type="match status" value="13"/>
</dbReference>
<protein>
    <recommendedName>
        <fullName evidence="4">Ig-like domain-containing protein</fullName>
    </recommendedName>
</protein>
<feature type="region of interest" description="Disordered" evidence="3">
    <location>
        <begin position="1778"/>
        <end position="1797"/>
    </location>
</feature>
<evidence type="ECO:0000313" key="6">
    <source>
        <dbReference type="Proteomes" id="UP000250572"/>
    </source>
</evidence>
<keyword evidence="6" id="KW-1185">Reference proteome</keyword>
<dbReference type="InterPro" id="IPR013106">
    <property type="entry name" value="Ig_V-set"/>
</dbReference>
<dbReference type="PANTHER" id="PTHR23268">
    <property type="entry name" value="T-CELL RECEPTOR BETA CHAIN"/>
    <property type="match status" value="1"/>
</dbReference>
<name>A0A315W1R8_GAMAF</name>
<reference evidence="5 6" key="1">
    <citation type="journal article" date="2018" name="G3 (Bethesda)">
        <title>A High-Quality Reference Genome for the Invasive Mosquitofish Gambusia affinis Using a Chicago Library.</title>
        <authorList>
            <person name="Hoffberg S.L."/>
            <person name="Troendle N.J."/>
            <person name="Glenn T.C."/>
            <person name="Mahmud O."/>
            <person name="Louha S."/>
            <person name="Chalopin D."/>
            <person name="Bennetzen J.L."/>
            <person name="Mauricio R."/>
        </authorList>
    </citation>
    <scope>NUCLEOTIDE SEQUENCE [LARGE SCALE GENOMIC DNA]</scope>
    <source>
        <strain evidence="5">NE01/NJP1002.9</strain>
        <tissue evidence="5">Muscle</tissue>
    </source>
</reference>
<dbReference type="PANTHER" id="PTHR23268:SF117">
    <property type="entry name" value="T CELL RECEPTOR BETA VARIABLE 29-1"/>
    <property type="match status" value="1"/>
</dbReference>
<dbReference type="SUPFAM" id="SSF48726">
    <property type="entry name" value="Immunoglobulin"/>
    <property type="match status" value="18"/>
</dbReference>
<evidence type="ECO:0000313" key="5">
    <source>
        <dbReference type="EMBL" id="PWA29578.1"/>
    </source>
</evidence>
<dbReference type="GO" id="GO:0002376">
    <property type="term" value="P:immune system process"/>
    <property type="evidence" value="ECO:0007669"/>
    <property type="project" value="UniProtKB-KW"/>
</dbReference>
<feature type="domain" description="Ig-like" evidence="4">
    <location>
        <begin position="1003"/>
        <end position="1109"/>
    </location>
</feature>
<keyword evidence="2" id="KW-0391">Immunity</keyword>
<dbReference type="InterPro" id="IPR050413">
    <property type="entry name" value="TCR_beta_variable"/>
</dbReference>
<dbReference type="SMART" id="SM00406">
    <property type="entry name" value="IGv"/>
    <property type="match status" value="13"/>
</dbReference>
<feature type="domain" description="Ig-like" evidence="4">
    <location>
        <begin position="394"/>
        <end position="484"/>
    </location>
</feature>
<evidence type="ECO:0000259" key="4">
    <source>
        <dbReference type="PROSITE" id="PS50835"/>
    </source>
</evidence>
<feature type="domain" description="Ig-like" evidence="4">
    <location>
        <begin position="496"/>
        <end position="587"/>
    </location>
</feature>
<keyword evidence="1" id="KW-0732">Signal</keyword>
<dbReference type="EMBL" id="NHOQ01000541">
    <property type="protein sequence ID" value="PWA29578.1"/>
    <property type="molecule type" value="Genomic_DNA"/>
</dbReference>
<evidence type="ECO:0000256" key="3">
    <source>
        <dbReference type="SAM" id="MobiDB-lite"/>
    </source>
</evidence>
<dbReference type="SMART" id="SM00408">
    <property type="entry name" value="IGc2"/>
    <property type="match status" value="10"/>
</dbReference>
<dbReference type="InterPro" id="IPR007110">
    <property type="entry name" value="Ig-like_dom"/>
</dbReference>
<dbReference type="GO" id="GO:0007166">
    <property type="term" value="P:cell surface receptor signaling pathway"/>
    <property type="evidence" value="ECO:0007669"/>
    <property type="project" value="TreeGrafter"/>
</dbReference>
<feature type="domain" description="Ig-like" evidence="4">
    <location>
        <begin position="788"/>
        <end position="925"/>
    </location>
</feature>
<feature type="domain" description="Ig-like" evidence="4">
    <location>
        <begin position="1291"/>
        <end position="1400"/>
    </location>
</feature>
<dbReference type="InterPro" id="IPR003598">
    <property type="entry name" value="Ig_sub2"/>
</dbReference>
<accession>A0A315W1R8</accession>
<evidence type="ECO:0000256" key="1">
    <source>
        <dbReference type="ARBA" id="ARBA00022729"/>
    </source>
</evidence>
<dbReference type="InterPro" id="IPR003599">
    <property type="entry name" value="Ig_sub"/>
</dbReference>
<feature type="domain" description="Ig-like" evidence="4">
    <location>
        <begin position="1680"/>
        <end position="1783"/>
    </location>
</feature>
<dbReference type="InterPro" id="IPR013783">
    <property type="entry name" value="Ig-like_fold"/>
</dbReference>
<evidence type="ECO:0000256" key="2">
    <source>
        <dbReference type="ARBA" id="ARBA00022859"/>
    </source>
</evidence>
<dbReference type="Gene3D" id="2.60.40.10">
    <property type="entry name" value="Immunoglobulins"/>
    <property type="match status" value="17"/>
</dbReference>
<sequence>MKNPARLSLGVQVHQSPPALLGREGQSVQLLCSHEHGDLRVMLWYRRRPGEAALELLGYGYTEFRDDGIEEAFRKKGFSLAGDLSGNKAKNGSLLIGSLNAAEHAATYFCAASKPTRSGGPLSFDMKLHHLTVCIVTLSWFEGVWPSEEKPVFQSPPDLLLQLHDAAKLTLTHKIQSYDTILWYQRSAGDPSLTLIGYMSYQNPKIEGGFVGRFEVSGDGENTAHLHILNLTDGEYGGEYFGAADIMASQPIIQQSPASILVEPGQAARLHCYHGDNSYPYMLWYQSAAGGGRRTVDLIGLLHYENQSPEKGFESRFNMTGHSKGKAQLIVSDAKPGDTAEYFCAASQHSASLPLAAAQKHWSSNPHGLRDKRLARGVCECVLITQWPRDIISNSRAQMHCYQNDTEYEYLYWYRQLRGGEIQLIVYLLAGNANFEPDFKSGFEAKRSQTKQWSLTVSSVQQRDEAVYLCAASHTVQQHSWRLTDLIFCFCLYRSVSESSEVEITCSHDDSSLILMLWYQSKKDTNSMTLIGYGYENSQNYEGEFEKEYKLTRKNTVEGALKILKADPSHSAVYFCAANQAQSVQFQPTDPKIVNMADKVDFHCRHNDSGLNVMLWYQQTDTGAMELIGYSYVGSEAVHEKAFESRFKITRKDTQTGGLNITAASASDSAVYFCAGSLTGEVLQPADVISHQGDNVTLECLLGKRYMTHLTMCWYQQKHRGAQVEFILRKNQTNAGRFQFLLLVSQLPPPVLKSYSRENDPSVTLACEQDDDQHHYMYWYRRRSSGGPRLVALSLGKDTWDVEPPVNKSSGEPVSQTPTLWTNQDADATMQCSHTKGSTYRLMYWYQQLPGQNMKLIVFTTAYSAPEYDPGFTEETFPAQKKNAETGSLTVKKVKPEDSGVYFCSVSDTQSVSEQRVAQSSATVDCNYSIIGYNQILWYKNPIGDSTLKLIGYVYYTTVTLESEFRDRFNISGDGTKESELRVDKLQPEDSGVYYCAAGRHSPTGGSDVTQTPLLWTNRSQSATINCSHSKNVDFDQMYWYQQRPGQNMKQIVFTTAYSAAQYEEGFTGEKFGAEKKDAFTGSLTVKQLQPEDGGVYFCSVSKHNLTLSKDVHQHPPSILGNPQSSATITCNHSISGYDTTLWYQKPTAGSALKLIGSSLSDQIHQTPSDKFCYRGDEPQISCRHEIQDYNVIRWYKQSTDHQMQYLGYTNVNDGYPETGVNVKVNGGATKGKTCNLIIEGVDMSSSGVYFCAASRHSAACLCCSVQKPPNSRFLSSEASSLLIVTAASLPLVCSSLGDRVVQLPANILRNSGEASVITCSHQVPNYDKILWYKQTEDHQMQYLGYMNVNDGYPETGVKAKIDGGATEGKTCSLTMEGVDMSSSGVYFCAASSSQSDQVVQTPAEMFHKTRETARISCSHSIQTYNQILWYKQTGEQMQLLGYTTGTSPLPEKGLNVEMAGSANANQNCTLIIKELNVSSSAVYFCAASQHSAAVHCCSVQKPNVVTFHVRPVSTGASLSDLVHQTPADMFLKPGQAAVINCSHGIDGYDRILWYKHSDSNPMQFLGYMNVMFGTPEPGVNVKINGSANRDELCTLEDLSASSSALCCFLSCVVTNCLSGEEKLELLLHEDGLIKTGSHSKLGDFKILTSTGLSTQLIPTGCYSVIFLLFQLFPGSSGSQQVFQTPTSVFSRSGRTANINCSHNVQNYNQILWYKQQASGLLLLGYVYYKDAYTEKGLDVKMTGSADKDQQCMLTVERLDSNGSGVYFCAASRHSNTTHRSVSTKTSQPGSSLSDQVHQTPSETFCKTGENPQISCRHEIQDYTRIFWYKQSTDHQMQLLGYMNVNDGYPETGVSVKINGGATKGKTCSLTIEGVDTSSSGVYFCAASRHSAACLCCSVQKPPNSRFLSSEASSLLIVTAASLPPANTVLHF</sequence>
<comment type="caution">
    <text evidence="5">The sequence shown here is derived from an EMBL/GenBank/DDBJ whole genome shotgun (WGS) entry which is preliminary data.</text>
</comment>
<dbReference type="CDD" id="cd00099">
    <property type="entry name" value="IgV"/>
    <property type="match status" value="2"/>
</dbReference>
<feature type="domain" description="Ig-like" evidence="4">
    <location>
        <begin position="1789"/>
        <end position="1909"/>
    </location>
</feature>
<dbReference type="PROSITE" id="PS50835">
    <property type="entry name" value="IG_LIKE"/>
    <property type="match status" value="9"/>
</dbReference>
<organism evidence="5 6">
    <name type="scientific">Gambusia affinis</name>
    <name type="common">Western mosquitofish</name>
    <name type="synonym">Heterandria affinis</name>
    <dbReference type="NCBI Taxonomy" id="33528"/>
    <lineage>
        <taxon>Eukaryota</taxon>
        <taxon>Metazoa</taxon>
        <taxon>Chordata</taxon>
        <taxon>Craniata</taxon>
        <taxon>Vertebrata</taxon>
        <taxon>Euteleostomi</taxon>
        <taxon>Actinopterygii</taxon>
        <taxon>Neopterygii</taxon>
        <taxon>Teleostei</taxon>
        <taxon>Neoteleostei</taxon>
        <taxon>Acanthomorphata</taxon>
        <taxon>Ovalentaria</taxon>
        <taxon>Atherinomorphae</taxon>
        <taxon>Cyprinodontiformes</taxon>
        <taxon>Poeciliidae</taxon>
        <taxon>Poeciliinae</taxon>
        <taxon>Gambusia</taxon>
    </lineage>
</organism>
<dbReference type="InterPro" id="IPR036179">
    <property type="entry name" value="Ig-like_dom_sf"/>
</dbReference>
<proteinExistence type="predicted"/>
<dbReference type="GO" id="GO:0005886">
    <property type="term" value="C:plasma membrane"/>
    <property type="evidence" value="ECO:0007669"/>
    <property type="project" value="TreeGrafter"/>
</dbReference>
<feature type="domain" description="Ig-like" evidence="4">
    <location>
        <begin position="4"/>
        <end position="127"/>
    </location>
</feature>
<feature type="domain" description="Ig-like" evidence="4">
    <location>
        <begin position="251"/>
        <end position="354"/>
    </location>
</feature>
<dbReference type="SMART" id="SM00409">
    <property type="entry name" value="IG"/>
    <property type="match status" value="13"/>
</dbReference>
<dbReference type="Proteomes" id="UP000250572">
    <property type="component" value="Unassembled WGS sequence"/>
</dbReference>